<sequence length="215" mass="24553">MKNIQHKVFFAGLLAWLFFACSPRTVVTGTWKSPEADRMYERVFVAALVDDLRLRSEVEQEFATRFANRDVETVKSLNSIQPDFFDEEELSQEKLLAVVRQTGSEAIMTVRLLDINEEERFVPGGVMGPRFAPMGFGHYGTFGGYWNHWYGNAWNTGYVSVDKTYVLETNLYDAESLALVYSAQSETLNPSDMQEFAEVYVDKLKASLREEGLIQ</sequence>
<keyword evidence="3" id="KW-1185">Reference proteome</keyword>
<dbReference type="PATRIC" id="fig|1189621.3.peg.843"/>
<evidence type="ECO:0000256" key="1">
    <source>
        <dbReference type="SAM" id="SignalP"/>
    </source>
</evidence>
<dbReference type="OrthoDB" id="6078026at2"/>
<comment type="caution">
    <text evidence="2">The sequence shown here is derived from an EMBL/GenBank/DDBJ whole genome shotgun (WGS) entry which is preliminary data.</text>
</comment>
<dbReference type="STRING" id="1189621.A3SI_04035"/>
<keyword evidence="1" id="KW-0732">Signal</keyword>
<proteinExistence type="predicted"/>
<accession>I5C9A3</accession>
<feature type="signal peptide" evidence="1">
    <location>
        <begin position="1"/>
        <end position="20"/>
    </location>
</feature>
<dbReference type="RefSeq" id="WP_009053626.1">
    <property type="nucleotide sequence ID" value="NZ_AJYA01000007.1"/>
</dbReference>
<dbReference type="PROSITE" id="PS51257">
    <property type="entry name" value="PROKAR_LIPOPROTEIN"/>
    <property type="match status" value="1"/>
</dbReference>
<protein>
    <recommendedName>
        <fullName evidence="4">DUF4136 domain-containing protein</fullName>
    </recommendedName>
</protein>
<evidence type="ECO:0000313" key="3">
    <source>
        <dbReference type="Proteomes" id="UP000005551"/>
    </source>
</evidence>
<dbReference type="AlphaFoldDB" id="I5C9A3"/>
<evidence type="ECO:0008006" key="4">
    <source>
        <dbReference type="Google" id="ProtNLM"/>
    </source>
</evidence>
<name>I5C9A3_9BACT</name>
<gene>
    <name evidence="2" type="ORF">A3SI_04035</name>
</gene>
<evidence type="ECO:0000313" key="2">
    <source>
        <dbReference type="EMBL" id="EIM78405.1"/>
    </source>
</evidence>
<reference evidence="2 3" key="1">
    <citation type="submission" date="2012-05" db="EMBL/GenBank/DDBJ databases">
        <title>Genome sequence of Nitritalea halalkaliphila LW7.</title>
        <authorList>
            <person name="Jangir P.K."/>
            <person name="Singh A."/>
            <person name="Shivaji S."/>
            <person name="Sharma R."/>
        </authorList>
    </citation>
    <scope>NUCLEOTIDE SEQUENCE [LARGE SCALE GENOMIC DNA]</scope>
    <source>
        <strain evidence="2 3">LW7</strain>
    </source>
</reference>
<organism evidence="2 3">
    <name type="scientific">Nitritalea halalkaliphila LW7</name>
    <dbReference type="NCBI Taxonomy" id="1189621"/>
    <lineage>
        <taxon>Bacteria</taxon>
        <taxon>Pseudomonadati</taxon>
        <taxon>Bacteroidota</taxon>
        <taxon>Cytophagia</taxon>
        <taxon>Cytophagales</taxon>
        <taxon>Cyclobacteriaceae</taxon>
        <taxon>Nitritalea</taxon>
    </lineage>
</organism>
<dbReference type="EMBL" id="AJYA01000007">
    <property type="protein sequence ID" value="EIM78405.1"/>
    <property type="molecule type" value="Genomic_DNA"/>
</dbReference>
<dbReference type="Proteomes" id="UP000005551">
    <property type="component" value="Unassembled WGS sequence"/>
</dbReference>
<feature type="chain" id="PRO_5003700373" description="DUF4136 domain-containing protein" evidence="1">
    <location>
        <begin position="21"/>
        <end position="215"/>
    </location>
</feature>